<keyword evidence="2" id="KW-0808">Transferase</keyword>
<proteinExistence type="predicted"/>
<gene>
    <name evidence="2" type="ORF">ICJ83_03615</name>
</gene>
<name>A0A8J6Q5X4_9FLAO</name>
<keyword evidence="3" id="KW-1185">Reference proteome</keyword>
<evidence type="ECO:0000259" key="1">
    <source>
        <dbReference type="Pfam" id="PF04230"/>
    </source>
</evidence>
<evidence type="ECO:0000313" key="3">
    <source>
        <dbReference type="Proteomes" id="UP000600588"/>
    </source>
</evidence>
<accession>A0A8J6Q5X4</accession>
<sequence>MKKLKIGILTLPLHSNYGGLLQAYALLFVLKEMGHDAWLINYRNKKSKVRLVLSYLKRYILKYFLKKDVKISPFKEEEFIRSNTQRFINEHIQPQTKAFYTPKALSSKIISYNFDAFIVGSDQVWRPQYVTKIEDYFFGFVKDKQLKRMSYAASFGSNDWNYSEEQTEKCKRYIQLFNAVSVRENSGLELCKEHFKVNATHVLDPTMLLDVKDYLNLVNINKSTYKPKGGILIYILDETPDIKITIDSISSTLNLSTFKVNNNKTYDKKASLKDRVAPPVEDWVIGFYDADFVIADSFHACLYSIIFNKPFVIYGNARRGMTRFTSILSKLDLEDRLIYSSEELRQEELNNNIDWNSVNKKLEKLKADSFAFLRDNL</sequence>
<dbReference type="AlphaFoldDB" id="A0A8J6Q5X4"/>
<comment type="caution">
    <text evidence="2">The sequence shown here is derived from an EMBL/GenBank/DDBJ whole genome shotgun (WGS) entry which is preliminary data.</text>
</comment>
<dbReference type="Proteomes" id="UP000600588">
    <property type="component" value="Unassembled WGS sequence"/>
</dbReference>
<protein>
    <submittedName>
        <fullName evidence="2">Polysaccharide pyruvyl transferase family protein</fullName>
    </submittedName>
</protein>
<dbReference type="InterPro" id="IPR007345">
    <property type="entry name" value="Polysacch_pyruvyl_Trfase"/>
</dbReference>
<dbReference type="RefSeq" id="WP_188228979.1">
    <property type="nucleotide sequence ID" value="NZ_JACVXB010000001.1"/>
</dbReference>
<dbReference type="GO" id="GO:0016740">
    <property type="term" value="F:transferase activity"/>
    <property type="evidence" value="ECO:0007669"/>
    <property type="project" value="UniProtKB-KW"/>
</dbReference>
<feature type="domain" description="Polysaccharide pyruvyl transferase" evidence="1">
    <location>
        <begin position="16"/>
        <end position="316"/>
    </location>
</feature>
<organism evidence="2 3">
    <name type="scientific">Aestuariibaculum sediminum</name>
    <dbReference type="NCBI Taxonomy" id="2770637"/>
    <lineage>
        <taxon>Bacteria</taxon>
        <taxon>Pseudomonadati</taxon>
        <taxon>Bacteroidota</taxon>
        <taxon>Flavobacteriia</taxon>
        <taxon>Flavobacteriales</taxon>
        <taxon>Flavobacteriaceae</taxon>
    </lineage>
</organism>
<evidence type="ECO:0000313" key="2">
    <source>
        <dbReference type="EMBL" id="MBD0831213.1"/>
    </source>
</evidence>
<reference evidence="2 3" key="1">
    <citation type="submission" date="2020-09" db="EMBL/GenBank/DDBJ databases">
        <title>TT11 complete genome.</title>
        <authorList>
            <person name="Wu Z."/>
        </authorList>
    </citation>
    <scope>NUCLEOTIDE SEQUENCE [LARGE SCALE GENOMIC DNA]</scope>
    <source>
        <strain evidence="2 3">TT11</strain>
    </source>
</reference>
<dbReference type="Pfam" id="PF04230">
    <property type="entry name" value="PS_pyruv_trans"/>
    <property type="match status" value="1"/>
</dbReference>
<dbReference type="EMBL" id="JACVXB010000001">
    <property type="protein sequence ID" value="MBD0831213.1"/>
    <property type="molecule type" value="Genomic_DNA"/>
</dbReference>